<dbReference type="InterPro" id="IPR001647">
    <property type="entry name" value="HTH_TetR"/>
</dbReference>
<keyword evidence="1" id="KW-0805">Transcription regulation</keyword>
<dbReference type="Gene3D" id="1.10.10.60">
    <property type="entry name" value="Homeodomain-like"/>
    <property type="match status" value="1"/>
</dbReference>
<evidence type="ECO:0000259" key="5">
    <source>
        <dbReference type="PROSITE" id="PS50977"/>
    </source>
</evidence>
<dbReference type="InterPro" id="IPR039536">
    <property type="entry name" value="TetR_C_Proteobacteria"/>
</dbReference>
<dbReference type="Pfam" id="PF14246">
    <property type="entry name" value="TetR_C_7"/>
    <property type="match status" value="1"/>
</dbReference>
<dbReference type="Pfam" id="PF00440">
    <property type="entry name" value="TetR_N"/>
    <property type="match status" value="1"/>
</dbReference>
<dbReference type="PANTHER" id="PTHR30055">
    <property type="entry name" value="HTH-TYPE TRANSCRIPTIONAL REGULATOR RUTR"/>
    <property type="match status" value="1"/>
</dbReference>
<feature type="domain" description="HTH tetR-type" evidence="5">
    <location>
        <begin position="6"/>
        <end position="66"/>
    </location>
</feature>
<dbReference type="PRINTS" id="PR00455">
    <property type="entry name" value="HTHTETR"/>
</dbReference>
<evidence type="ECO:0000313" key="6">
    <source>
        <dbReference type="EMBL" id="SEB10720.1"/>
    </source>
</evidence>
<evidence type="ECO:0000256" key="4">
    <source>
        <dbReference type="PROSITE-ProRule" id="PRU00335"/>
    </source>
</evidence>
<keyword evidence="7" id="KW-1185">Reference proteome</keyword>
<proteinExistence type="predicted"/>
<accession>A0A1H4GNX2</accession>
<reference evidence="7" key="1">
    <citation type="submission" date="2016-10" db="EMBL/GenBank/DDBJ databases">
        <authorList>
            <person name="Varghese N."/>
            <person name="Submissions S."/>
        </authorList>
    </citation>
    <scope>NUCLEOTIDE SEQUENCE [LARGE SCALE GENOMIC DNA]</scope>
    <source>
        <strain evidence="7">DSM 11526</strain>
    </source>
</reference>
<evidence type="ECO:0000256" key="1">
    <source>
        <dbReference type="ARBA" id="ARBA00023015"/>
    </source>
</evidence>
<dbReference type="SUPFAM" id="SSF48498">
    <property type="entry name" value="Tetracyclin repressor-like, C-terminal domain"/>
    <property type="match status" value="1"/>
</dbReference>
<keyword evidence="2 4" id="KW-0238">DNA-binding</keyword>
<dbReference type="GO" id="GO:0003700">
    <property type="term" value="F:DNA-binding transcription factor activity"/>
    <property type="evidence" value="ECO:0007669"/>
    <property type="project" value="TreeGrafter"/>
</dbReference>
<dbReference type="Proteomes" id="UP000242469">
    <property type="component" value="Unassembled WGS sequence"/>
</dbReference>
<sequence length="203" mass="22756">MRPSSAAKREQILDAASTLFVQHGFTDTSMEMVAQQAGVSKQTVYSHFGCKDDLFTAAIRCKCDRYNLVDLLVREDGSLRERLLDIGRHFIQLILSEEARCVHRTCVAQVDTQPQAAALFFAAGPQVMIQGFTDMLGREAELGRVVMEQPRHAAIQFLMMVMGEAKLRSELGITPQLSDEEIDRYIVSCVDLFLRGYGYTEGQ</sequence>
<evidence type="ECO:0000256" key="2">
    <source>
        <dbReference type="ARBA" id="ARBA00023125"/>
    </source>
</evidence>
<dbReference type="STRING" id="1122198.SAMN02745729_11813"/>
<dbReference type="AlphaFoldDB" id="A0A1H4GNX2"/>
<gene>
    <name evidence="6" type="ORF">SAMN02745729_11813</name>
</gene>
<name>A0A1H4GNX2_9GAMM</name>
<dbReference type="SUPFAM" id="SSF46689">
    <property type="entry name" value="Homeodomain-like"/>
    <property type="match status" value="1"/>
</dbReference>
<evidence type="ECO:0000256" key="3">
    <source>
        <dbReference type="ARBA" id="ARBA00023163"/>
    </source>
</evidence>
<dbReference type="RefSeq" id="WP_175527698.1">
    <property type="nucleotide sequence ID" value="NZ_FNRJ01000018.1"/>
</dbReference>
<dbReference type="InterPro" id="IPR036271">
    <property type="entry name" value="Tet_transcr_reg_TetR-rel_C_sf"/>
</dbReference>
<dbReference type="InterPro" id="IPR009057">
    <property type="entry name" value="Homeodomain-like_sf"/>
</dbReference>
<dbReference type="PANTHER" id="PTHR30055:SF146">
    <property type="entry name" value="HTH-TYPE TRANSCRIPTIONAL DUAL REGULATOR CECR"/>
    <property type="match status" value="1"/>
</dbReference>
<protein>
    <submittedName>
        <fullName evidence="6">DNA-binding transcriptional regulator, AcrR family</fullName>
    </submittedName>
</protein>
<dbReference type="GO" id="GO:0000976">
    <property type="term" value="F:transcription cis-regulatory region binding"/>
    <property type="evidence" value="ECO:0007669"/>
    <property type="project" value="TreeGrafter"/>
</dbReference>
<evidence type="ECO:0000313" key="7">
    <source>
        <dbReference type="Proteomes" id="UP000242469"/>
    </source>
</evidence>
<keyword evidence="3" id="KW-0804">Transcription</keyword>
<dbReference type="FunFam" id="1.10.10.60:FF:000141">
    <property type="entry name" value="TetR family transcriptional regulator"/>
    <property type="match status" value="1"/>
</dbReference>
<dbReference type="EMBL" id="FNRJ01000018">
    <property type="protein sequence ID" value="SEB10720.1"/>
    <property type="molecule type" value="Genomic_DNA"/>
</dbReference>
<organism evidence="6 7">
    <name type="scientific">Marinobacterium iners DSM 11526</name>
    <dbReference type="NCBI Taxonomy" id="1122198"/>
    <lineage>
        <taxon>Bacteria</taxon>
        <taxon>Pseudomonadati</taxon>
        <taxon>Pseudomonadota</taxon>
        <taxon>Gammaproteobacteria</taxon>
        <taxon>Oceanospirillales</taxon>
        <taxon>Oceanospirillaceae</taxon>
        <taxon>Marinobacterium</taxon>
    </lineage>
</organism>
<dbReference type="InterPro" id="IPR050109">
    <property type="entry name" value="HTH-type_TetR-like_transc_reg"/>
</dbReference>
<dbReference type="Gene3D" id="1.10.357.10">
    <property type="entry name" value="Tetracycline Repressor, domain 2"/>
    <property type="match status" value="1"/>
</dbReference>
<dbReference type="PROSITE" id="PS50977">
    <property type="entry name" value="HTH_TETR_2"/>
    <property type="match status" value="1"/>
</dbReference>
<feature type="DNA-binding region" description="H-T-H motif" evidence="4">
    <location>
        <begin position="29"/>
        <end position="48"/>
    </location>
</feature>